<reference evidence="2 3" key="1">
    <citation type="journal article" date="2018" name="Genome Res.">
        <title>The genomic architecture and molecular evolution of ant odorant receptors.</title>
        <authorList>
            <person name="McKenzie S.K."/>
            <person name="Kronauer D.J.C."/>
        </authorList>
    </citation>
    <scope>NUCLEOTIDE SEQUENCE [LARGE SCALE GENOMIC DNA]</scope>
    <source>
        <strain evidence="2">Clonal line C1</strain>
    </source>
</reference>
<protein>
    <submittedName>
        <fullName evidence="2">Uncharacterized protein</fullName>
    </submittedName>
</protein>
<feature type="compositionally biased region" description="Basic and acidic residues" evidence="1">
    <location>
        <begin position="404"/>
        <end position="413"/>
    </location>
</feature>
<feature type="compositionally biased region" description="Basic and acidic residues" evidence="1">
    <location>
        <begin position="614"/>
        <end position="626"/>
    </location>
</feature>
<comment type="caution">
    <text evidence="2">The sequence shown here is derived from an EMBL/GenBank/DDBJ whole genome shotgun (WGS) entry which is preliminary data.</text>
</comment>
<feature type="region of interest" description="Disordered" evidence="1">
    <location>
        <begin position="165"/>
        <end position="602"/>
    </location>
</feature>
<dbReference type="Proteomes" id="UP000279307">
    <property type="component" value="Chromosome 4"/>
</dbReference>
<accession>A0A3L8DU12</accession>
<dbReference type="AlphaFoldDB" id="A0A3L8DU12"/>
<feature type="compositionally biased region" description="Basic and acidic residues" evidence="1">
    <location>
        <begin position="491"/>
        <end position="502"/>
    </location>
</feature>
<feature type="compositionally biased region" description="Basic and acidic residues" evidence="1">
    <location>
        <begin position="425"/>
        <end position="435"/>
    </location>
</feature>
<feature type="compositionally biased region" description="Basic and acidic residues" evidence="1">
    <location>
        <begin position="584"/>
        <end position="597"/>
    </location>
</feature>
<feature type="compositionally biased region" description="Low complexity" evidence="1">
    <location>
        <begin position="274"/>
        <end position="298"/>
    </location>
</feature>
<feature type="compositionally biased region" description="Polar residues" evidence="1">
    <location>
        <begin position="166"/>
        <end position="179"/>
    </location>
</feature>
<feature type="region of interest" description="Disordered" evidence="1">
    <location>
        <begin position="614"/>
        <end position="633"/>
    </location>
</feature>
<feature type="compositionally biased region" description="Polar residues" evidence="1">
    <location>
        <begin position="358"/>
        <end position="388"/>
    </location>
</feature>
<name>A0A3L8DU12_OOCBI</name>
<evidence type="ECO:0000313" key="3">
    <source>
        <dbReference type="Proteomes" id="UP000279307"/>
    </source>
</evidence>
<evidence type="ECO:0000313" key="2">
    <source>
        <dbReference type="EMBL" id="RLU23927.1"/>
    </source>
</evidence>
<dbReference type="OrthoDB" id="7632436at2759"/>
<sequence>MSNLLHDCQTCLMDYADKDLNKTSDVKREAMVSKLQNMQWLKSTLHSSNPRVRPVCKQMRDHNENSKSEDKVLLMKNGQAHLVEQRDTCCPTEKCEKHISGDIMSESNKNMCNKDADAADASPSIKELVTRKDEEGGDTLSVGESIITGQLEAEFCRDEESKDANLAQNTTDNSVQIAASPNLDKKLEPQKAGRDTGKMSLTKHSDDNNNKSEFPTLPVSSETDNKEKAICGEVDMESNKSPMKTKDKDAKTSTNDSKSIKNEGCGALSKNNEKPSTSSTDSRKSVSNSSKSIPVNKSAKVERSNGKHVYARNIACIRREEFVKQRSVSRDGTENERKDVAARPSISKTDVEAELNKTIDTTPQSKSTSRSKAPQKQQQAVCKQSSKTKSQESLRKNSPNDGKANAEKTETRMHTSKSSESTSNEFERKDQEIVGEKNSQNDQKTNRGVNVRRSTTFVAQYKHSTFSKQANDTAPKPEYTYGRSSYARNNPRHDRERADNVGRKGVIQRDTSANSKFNRRSEELCANSTDNHAKRQNKPDASASCDYKNVVDSAETGTQLTESKESASTPSVDHAEQKPPTAEQSHERVETTDKSKADVTQQGVVVTNKMIDKEMNTYPSNDDKSTTESQTDVTHQHLKLKNTQRMDNVKQLENNQAWGNVSSAMQRSDAMSASSQQSVQNMHFSTQQINVQAEDLPRQASPWTPDCGRYYEQTAAEDLTRWGHIPNIPAFDAVPYENNLPIASSDGEVAIPPSTLEIVIDRNRENLNALYKYVPHMQPRPVASLSNFPGYSVSPGHGSRWSPALQEGGIHIEHSVYNVPQQLAAMPVYRPSAFGPEEFNAHPMNCLPHPAVYTPCMQTWNPQLQYPVPVFYNSPYGGYAMFPDTMSQSSEFNESDSMHGQPPKYIPHAQMNNYVRNARGYDSNAAQARNTLDNVPVKCNQYYKRYHDNYRLAFDMPRQAPPVSHPRPQGMNFVPTSANMSQRNAHYSQSPRYCKPSANGTQMPKNPYDQRIQDFICDDNALEDIPPMISPKEFITSNMNLASQNDQFVTQPFKPEIKMNPSADYRPPLWQRCGNGNFRRSTSQDISRDNGSPVSIGRGMYKSKKP</sequence>
<organism evidence="2 3">
    <name type="scientific">Ooceraea biroi</name>
    <name type="common">Clonal raider ant</name>
    <name type="synonym">Cerapachys biroi</name>
    <dbReference type="NCBI Taxonomy" id="2015173"/>
    <lineage>
        <taxon>Eukaryota</taxon>
        <taxon>Metazoa</taxon>
        <taxon>Ecdysozoa</taxon>
        <taxon>Arthropoda</taxon>
        <taxon>Hexapoda</taxon>
        <taxon>Insecta</taxon>
        <taxon>Pterygota</taxon>
        <taxon>Neoptera</taxon>
        <taxon>Endopterygota</taxon>
        <taxon>Hymenoptera</taxon>
        <taxon>Apocrita</taxon>
        <taxon>Aculeata</taxon>
        <taxon>Formicoidea</taxon>
        <taxon>Formicidae</taxon>
        <taxon>Dorylinae</taxon>
        <taxon>Ooceraea</taxon>
    </lineage>
</organism>
<feature type="compositionally biased region" description="Basic and acidic residues" evidence="1">
    <location>
        <begin position="317"/>
        <end position="341"/>
    </location>
</feature>
<feature type="compositionally biased region" description="Polar residues" evidence="1">
    <location>
        <begin position="1078"/>
        <end position="1093"/>
    </location>
</feature>
<gene>
    <name evidence="2" type="ORF">DMN91_004135</name>
</gene>
<feature type="compositionally biased region" description="Polar residues" evidence="1">
    <location>
        <begin position="555"/>
        <end position="571"/>
    </location>
</feature>
<dbReference type="EMBL" id="QOIP01000004">
    <property type="protein sequence ID" value="RLU23927.1"/>
    <property type="molecule type" value="Genomic_DNA"/>
</dbReference>
<feature type="region of interest" description="Disordered" evidence="1">
    <location>
        <begin position="1058"/>
        <end position="1106"/>
    </location>
</feature>
<proteinExistence type="predicted"/>
<feature type="compositionally biased region" description="Basic and acidic residues" evidence="1">
    <location>
        <begin position="183"/>
        <end position="210"/>
    </location>
</feature>
<evidence type="ECO:0000256" key="1">
    <source>
        <dbReference type="SAM" id="MobiDB-lite"/>
    </source>
</evidence>
<feature type="compositionally biased region" description="Polar residues" evidence="1">
    <location>
        <begin position="437"/>
        <end position="472"/>
    </location>
</feature>